<name>A0AAW1NVY3_9CHLO</name>
<accession>A0AAW1NVY3</accession>
<protein>
    <submittedName>
        <fullName evidence="2">Uncharacterized protein</fullName>
    </submittedName>
</protein>
<proteinExistence type="predicted"/>
<evidence type="ECO:0000313" key="2">
    <source>
        <dbReference type="EMBL" id="KAK9796968.1"/>
    </source>
</evidence>
<evidence type="ECO:0000256" key="1">
    <source>
        <dbReference type="SAM" id="MobiDB-lite"/>
    </source>
</evidence>
<feature type="region of interest" description="Disordered" evidence="1">
    <location>
        <begin position="318"/>
        <end position="339"/>
    </location>
</feature>
<organism evidence="2 3">
    <name type="scientific">Symbiochloris irregularis</name>
    <dbReference type="NCBI Taxonomy" id="706552"/>
    <lineage>
        <taxon>Eukaryota</taxon>
        <taxon>Viridiplantae</taxon>
        <taxon>Chlorophyta</taxon>
        <taxon>core chlorophytes</taxon>
        <taxon>Trebouxiophyceae</taxon>
        <taxon>Trebouxiales</taxon>
        <taxon>Trebouxiaceae</taxon>
        <taxon>Symbiochloris</taxon>
    </lineage>
</organism>
<comment type="caution">
    <text evidence="2">The sequence shown here is derived from an EMBL/GenBank/DDBJ whole genome shotgun (WGS) entry which is preliminary data.</text>
</comment>
<dbReference type="AlphaFoldDB" id="A0AAW1NVY3"/>
<sequence>MTRDQIDSEWQTVPRDFSRLQSWQRLFRDSKTGKQPFPGLQAQFNNNGSAQLQVLRTFWDSATAQSLQTVIQYLEDIEELIEYEELGVLQACKEPRKCMHIVNWIIALKQYSDLNKSYPREDKLQGVYQRARIVFGKLQKLLHKHLSSLLTHSQGFMALCRMNQFSLPAALFEGCSQLFSEQASYHRQYPNNLTHVNAGRVLTETLAQLNRTKPYQGLPGPFRKLLEGLLVYFDHNKCELCFPEATRTITQDLVYSQAYRDTVGDDFMAGSMTASLQPQPAELTVSPTKVVHHAVQLPGFGFRRVHDLCLRYMQEALRPPAHPPQEPQAQPHSAAQPAQPAIDATTVGVMDPYLSPRSVSAKPLSQHGVIGRPRELVGSRLSRGPSRHADRKRYNVEGMHALRNGGLRGALRLGHIHQDLLLSSSTALATEVV</sequence>
<feature type="compositionally biased region" description="Low complexity" evidence="1">
    <location>
        <begin position="327"/>
        <end position="339"/>
    </location>
</feature>
<evidence type="ECO:0000313" key="3">
    <source>
        <dbReference type="Proteomes" id="UP001465755"/>
    </source>
</evidence>
<dbReference type="Proteomes" id="UP001465755">
    <property type="component" value="Unassembled WGS sequence"/>
</dbReference>
<reference evidence="2 3" key="1">
    <citation type="journal article" date="2024" name="Nat. Commun.">
        <title>Phylogenomics reveals the evolutionary origins of lichenization in chlorophyte algae.</title>
        <authorList>
            <person name="Puginier C."/>
            <person name="Libourel C."/>
            <person name="Otte J."/>
            <person name="Skaloud P."/>
            <person name="Haon M."/>
            <person name="Grisel S."/>
            <person name="Petersen M."/>
            <person name="Berrin J.G."/>
            <person name="Delaux P.M."/>
            <person name="Dal Grande F."/>
            <person name="Keller J."/>
        </authorList>
    </citation>
    <scope>NUCLEOTIDE SEQUENCE [LARGE SCALE GENOMIC DNA]</scope>
    <source>
        <strain evidence="2 3">SAG 2036</strain>
    </source>
</reference>
<dbReference type="EMBL" id="JALJOQ010000112">
    <property type="protein sequence ID" value="KAK9796968.1"/>
    <property type="molecule type" value="Genomic_DNA"/>
</dbReference>
<keyword evidence="3" id="KW-1185">Reference proteome</keyword>
<gene>
    <name evidence="2" type="ORF">WJX73_001574</name>
</gene>